<dbReference type="InterPro" id="IPR020568">
    <property type="entry name" value="Ribosomal_Su5_D2-typ_SF"/>
</dbReference>
<keyword evidence="13" id="KW-0275">Fatty acid biosynthesis</keyword>
<dbReference type="Pfam" id="PF01151">
    <property type="entry name" value="ELO"/>
    <property type="match status" value="1"/>
</dbReference>
<evidence type="ECO:0000256" key="9">
    <source>
        <dbReference type="ARBA" id="ARBA00022835"/>
    </source>
</evidence>
<dbReference type="PANTHER" id="PTHR11953:SF1">
    <property type="entry name" value="EXOSOME COMPLEX COMPONENT RRP46"/>
    <property type="match status" value="1"/>
</dbReference>
<comment type="caution">
    <text evidence="18">The sequence shown here is derived from an EMBL/GenBank/DDBJ whole genome shotgun (WGS) entry which is preliminary data.</text>
</comment>
<keyword evidence="9" id="KW-0271">Exosome</keyword>
<name>A0AAE1KQ39_PETCI</name>
<comment type="similarity">
    <text evidence="3">Belongs to the RNase PH family.</text>
</comment>
<dbReference type="GO" id="GO:0016075">
    <property type="term" value="P:rRNA catabolic process"/>
    <property type="evidence" value="ECO:0007669"/>
    <property type="project" value="TreeGrafter"/>
</dbReference>
<dbReference type="InterPro" id="IPR027408">
    <property type="entry name" value="PNPase/RNase_PH_dom_sf"/>
</dbReference>
<evidence type="ECO:0000256" key="10">
    <source>
        <dbReference type="ARBA" id="ARBA00022989"/>
    </source>
</evidence>
<evidence type="ECO:0000256" key="12">
    <source>
        <dbReference type="ARBA" id="ARBA00023136"/>
    </source>
</evidence>
<evidence type="ECO:0000256" key="11">
    <source>
        <dbReference type="ARBA" id="ARBA00023098"/>
    </source>
</evidence>
<evidence type="ECO:0000256" key="1">
    <source>
        <dbReference type="ARBA" id="ARBA00004123"/>
    </source>
</evidence>
<evidence type="ECO:0000256" key="7">
    <source>
        <dbReference type="ARBA" id="ARBA00022692"/>
    </source>
</evidence>
<dbReference type="InterPro" id="IPR036345">
    <property type="entry name" value="ExoRNase_PH_dom2_sf"/>
</dbReference>
<protein>
    <recommendedName>
        <fullName evidence="17">Exoribonuclease phosphorolytic domain-containing protein</fullName>
    </recommendedName>
</protein>
<comment type="subcellular location">
    <subcellularLocation>
        <location evidence="2">Membrane</location>
        <topology evidence="2">Multi-pass membrane protein</topology>
    </subcellularLocation>
    <subcellularLocation>
        <location evidence="1">Nucleus</location>
    </subcellularLocation>
</comment>
<dbReference type="GO" id="GO:0009922">
    <property type="term" value="F:fatty acid elongase activity"/>
    <property type="evidence" value="ECO:0007669"/>
    <property type="project" value="InterPro"/>
</dbReference>
<keyword evidence="6" id="KW-0808">Transferase</keyword>
<dbReference type="GO" id="GO:0006364">
    <property type="term" value="P:rRNA processing"/>
    <property type="evidence" value="ECO:0007669"/>
    <property type="project" value="UniProtKB-KW"/>
</dbReference>
<evidence type="ECO:0000256" key="4">
    <source>
        <dbReference type="ARBA" id="ARBA00022516"/>
    </source>
</evidence>
<evidence type="ECO:0000256" key="15">
    <source>
        <dbReference type="SAM" id="MobiDB-lite"/>
    </source>
</evidence>
<keyword evidence="19" id="KW-1185">Reference proteome</keyword>
<dbReference type="GO" id="GO:0006633">
    <property type="term" value="P:fatty acid biosynthetic process"/>
    <property type="evidence" value="ECO:0007669"/>
    <property type="project" value="UniProtKB-KW"/>
</dbReference>
<evidence type="ECO:0000256" key="8">
    <source>
        <dbReference type="ARBA" id="ARBA00022832"/>
    </source>
</evidence>
<dbReference type="GO" id="GO:0071028">
    <property type="term" value="P:nuclear mRNA surveillance"/>
    <property type="evidence" value="ECO:0007669"/>
    <property type="project" value="TreeGrafter"/>
</dbReference>
<dbReference type="EMBL" id="JAWQEG010001452">
    <property type="protein sequence ID" value="KAK3879382.1"/>
    <property type="molecule type" value="Genomic_DNA"/>
</dbReference>
<dbReference type="GO" id="GO:0000176">
    <property type="term" value="C:nuclear exosome (RNase complex)"/>
    <property type="evidence" value="ECO:0007669"/>
    <property type="project" value="TreeGrafter"/>
</dbReference>
<keyword evidence="4" id="KW-0444">Lipid biosynthesis</keyword>
<keyword evidence="5" id="KW-0698">rRNA processing</keyword>
<sequence length="526" mass="58663">MLCRYKDGTVSPSSSNVNKSLHVAADCLNLSYIVGVRMASHKCELNFLSRSDGSALYSIGSTIALASVNGPGDVKKSNRHDFRVFLDVTYNPCTGQPMIRERTTESVIRKTVEQVVLTHLYPRTAINITVQEMQSDGLALAASVNAVCMALLNASVQMKSTFAGVTCCLTPTGTIIIDPTEAEIKESSAVATFVFESLAGELIAAQEEGHLDTDTFTTCLNQCQTAAKDVFSFYRHSAIKMEVIKEKMLHFKDTYDWSLSIADERVKNWPLMSSPLPTIGLTAAYLAMVKIGPKIMATRPAFQFRIPLIVYNLAMMMLNLYIGVELSIVSVRLRYSWFCQPVDYSKNPDEMRIAAALWWYYISKLVEFTDTFFFIVRKKTNQLTFLHIYHHSTMFFLWWIGVKWVAGGSLRAIVVGCDFPLWMQYALVVYMSSFILLFGQFYVQAYRFKYQKKHRGNKNGAVSPQAGINGVVSNGVSAKQHVANGIPHQDGQVQQKNNSGKKGGGGRSSGRSRGGARRDTRSRYDS</sequence>
<feature type="transmembrane region" description="Helical" evidence="16">
    <location>
        <begin position="353"/>
        <end position="376"/>
    </location>
</feature>
<dbReference type="Pfam" id="PF01138">
    <property type="entry name" value="RNase_PH"/>
    <property type="match status" value="1"/>
</dbReference>
<evidence type="ECO:0000256" key="2">
    <source>
        <dbReference type="ARBA" id="ARBA00004141"/>
    </source>
</evidence>
<dbReference type="InterPro" id="IPR050080">
    <property type="entry name" value="RNase_PH"/>
</dbReference>
<keyword evidence="11" id="KW-0443">Lipid metabolism</keyword>
<feature type="transmembrane region" description="Helical" evidence="16">
    <location>
        <begin position="422"/>
        <end position="443"/>
    </location>
</feature>
<feature type="transmembrane region" description="Helical" evidence="16">
    <location>
        <begin position="383"/>
        <end position="402"/>
    </location>
</feature>
<evidence type="ECO:0000259" key="17">
    <source>
        <dbReference type="Pfam" id="PF01138"/>
    </source>
</evidence>
<feature type="compositionally biased region" description="Basic and acidic residues" evidence="15">
    <location>
        <begin position="516"/>
        <end position="526"/>
    </location>
</feature>
<dbReference type="GO" id="GO:0016020">
    <property type="term" value="C:membrane"/>
    <property type="evidence" value="ECO:0007669"/>
    <property type="project" value="UniProtKB-SubCell"/>
</dbReference>
<keyword evidence="8" id="KW-0276">Fatty acid metabolism</keyword>
<evidence type="ECO:0000313" key="19">
    <source>
        <dbReference type="Proteomes" id="UP001286313"/>
    </source>
</evidence>
<dbReference type="InterPro" id="IPR002076">
    <property type="entry name" value="ELO_fam"/>
</dbReference>
<dbReference type="SUPFAM" id="SSF54211">
    <property type="entry name" value="Ribosomal protein S5 domain 2-like"/>
    <property type="match status" value="1"/>
</dbReference>
<dbReference type="SUPFAM" id="SSF55666">
    <property type="entry name" value="Ribonuclease PH domain 2-like"/>
    <property type="match status" value="1"/>
</dbReference>
<feature type="transmembrane region" description="Helical" evidence="16">
    <location>
        <begin position="309"/>
        <end position="333"/>
    </location>
</feature>
<organism evidence="18 19">
    <name type="scientific">Petrolisthes cinctipes</name>
    <name type="common">Flat porcelain crab</name>
    <dbReference type="NCBI Taxonomy" id="88211"/>
    <lineage>
        <taxon>Eukaryota</taxon>
        <taxon>Metazoa</taxon>
        <taxon>Ecdysozoa</taxon>
        <taxon>Arthropoda</taxon>
        <taxon>Crustacea</taxon>
        <taxon>Multicrustacea</taxon>
        <taxon>Malacostraca</taxon>
        <taxon>Eumalacostraca</taxon>
        <taxon>Eucarida</taxon>
        <taxon>Decapoda</taxon>
        <taxon>Pleocyemata</taxon>
        <taxon>Anomura</taxon>
        <taxon>Galatheoidea</taxon>
        <taxon>Porcellanidae</taxon>
        <taxon>Petrolisthes</taxon>
    </lineage>
</organism>
<feature type="region of interest" description="Disordered" evidence="15">
    <location>
        <begin position="485"/>
        <end position="526"/>
    </location>
</feature>
<keyword evidence="14" id="KW-0539">Nucleus</keyword>
<dbReference type="GO" id="GO:0003723">
    <property type="term" value="F:RNA binding"/>
    <property type="evidence" value="ECO:0007669"/>
    <property type="project" value="TreeGrafter"/>
</dbReference>
<evidence type="ECO:0000256" key="6">
    <source>
        <dbReference type="ARBA" id="ARBA00022679"/>
    </source>
</evidence>
<dbReference type="Proteomes" id="UP001286313">
    <property type="component" value="Unassembled WGS sequence"/>
</dbReference>
<dbReference type="GO" id="GO:0005730">
    <property type="term" value="C:nucleolus"/>
    <property type="evidence" value="ECO:0007669"/>
    <property type="project" value="TreeGrafter"/>
</dbReference>
<dbReference type="PANTHER" id="PTHR11953">
    <property type="entry name" value="EXOSOME COMPLEX COMPONENT"/>
    <property type="match status" value="1"/>
</dbReference>
<keyword evidence="7 16" id="KW-0812">Transmembrane</keyword>
<evidence type="ECO:0000256" key="5">
    <source>
        <dbReference type="ARBA" id="ARBA00022552"/>
    </source>
</evidence>
<proteinExistence type="inferred from homology"/>
<evidence type="ECO:0000256" key="13">
    <source>
        <dbReference type="ARBA" id="ARBA00023160"/>
    </source>
</evidence>
<dbReference type="InterPro" id="IPR001247">
    <property type="entry name" value="ExoRNase_PH_dom1"/>
</dbReference>
<feature type="domain" description="Exoribonuclease phosphorolytic" evidence="17">
    <location>
        <begin position="42"/>
        <end position="156"/>
    </location>
</feature>
<reference evidence="18" key="1">
    <citation type="submission" date="2023-10" db="EMBL/GenBank/DDBJ databases">
        <title>Genome assemblies of two species of porcelain crab, Petrolisthes cinctipes and Petrolisthes manimaculis (Anomura: Porcellanidae).</title>
        <authorList>
            <person name="Angst P."/>
        </authorList>
    </citation>
    <scope>NUCLEOTIDE SEQUENCE</scope>
    <source>
        <strain evidence="18">PB745_01</strain>
        <tissue evidence="18">Gill</tissue>
    </source>
</reference>
<dbReference type="GO" id="GO:0071051">
    <property type="term" value="P:poly(A)-dependent snoRNA 3'-end processing"/>
    <property type="evidence" value="ECO:0007669"/>
    <property type="project" value="TreeGrafter"/>
</dbReference>
<evidence type="ECO:0000256" key="3">
    <source>
        <dbReference type="ARBA" id="ARBA00006678"/>
    </source>
</evidence>
<evidence type="ECO:0000256" key="14">
    <source>
        <dbReference type="ARBA" id="ARBA00023242"/>
    </source>
</evidence>
<accession>A0AAE1KQ39</accession>
<dbReference type="Gene3D" id="3.30.230.70">
    <property type="entry name" value="GHMP Kinase, N-terminal domain"/>
    <property type="match status" value="1"/>
</dbReference>
<dbReference type="GO" id="GO:0000177">
    <property type="term" value="C:cytoplasmic exosome (RNase complex)"/>
    <property type="evidence" value="ECO:0007669"/>
    <property type="project" value="TreeGrafter"/>
</dbReference>
<dbReference type="AlphaFoldDB" id="A0AAE1KQ39"/>
<evidence type="ECO:0000256" key="16">
    <source>
        <dbReference type="SAM" id="Phobius"/>
    </source>
</evidence>
<dbReference type="CDD" id="cd11372">
    <property type="entry name" value="RNase_PH_RRP46"/>
    <property type="match status" value="1"/>
</dbReference>
<dbReference type="GO" id="GO:0034475">
    <property type="term" value="P:U4 snRNA 3'-end processing"/>
    <property type="evidence" value="ECO:0007669"/>
    <property type="project" value="TreeGrafter"/>
</dbReference>
<evidence type="ECO:0000313" key="18">
    <source>
        <dbReference type="EMBL" id="KAK3879382.1"/>
    </source>
</evidence>
<keyword evidence="12 16" id="KW-0472">Membrane</keyword>
<keyword evidence="10 16" id="KW-1133">Transmembrane helix</keyword>
<gene>
    <name evidence="18" type="ORF">Pcinc_016039</name>
</gene>